<dbReference type="AlphaFoldDB" id="A0A844Y260"/>
<dbReference type="Proteomes" id="UP000444185">
    <property type="component" value="Unassembled WGS sequence"/>
</dbReference>
<reference evidence="1 2" key="1">
    <citation type="submission" date="2019-12" db="EMBL/GenBank/DDBJ databases">
        <title>Genomic-based taxomic classification of the family Erythrobacteraceae.</title>
        <authorList>
            <person name="Xu L."/>
        </authorList>
    </citation>
    <scope>NUCLEOTIDE SEQUENCE [LARGE SCALE GENOMIC DNA]</scope>
    <source>
        <strain evidence="1 2">DSM 16225</strain>
    </source>
</reference>
<dbReference type="InterPro" id="IPR029058">
    <property type="entry name" value="AB_hydrolase_fold"/>
</dbReference>
<dbReference type="RefSeq" id="WP_160608959.1">
    <property type="nucleotide sequence ID" value="NZ_WTYF01000004.1"/>
</dbReference>
<evidence type="ECO:0000313" key="1">
    <source>
        <dbReference type="EMBL" id="MXO52305.1"/>
    </source>
</evidence>
<dbReference type="OrthoDB" id="7182246at2"/>
<protein>
    <recommendedName>
        <fullName evidence="3">Alpha/beta hydrolase</fullName>
    </recommendedName>
</protein>
<dbReference type="SUPFAM" id="SSF53474">
    <property type="entry name" value="alpha/beta-Hydrolases"/>
    <property type="match status" value="1"/>
</dbReference>
<evidence type="ECO:0008006" key="3">
    <source>
        <dbReference type="Google" id="ProtNLM"/>
    </source>
</evidence>
<organism evidence="1 2">
    <name type="scientific">Qipengyuania gaetbuli</name>
    <dbReference type="NCBI Taxonomy" id="266952"/>
    <lineage>
        <taxon>Bacteria</taxon>
        <taxon>Pseudomonadati</taxon>
        <taxon>Pseudomonadota</taxon>
        <taxon>Alphaproteobacteria</taxon>
        <taxon>Sphingomonadales</taxon>
        <taxon>Erythrobacteraceae</taxon>
        <taxon>Qipengyuania</taxon>
    </lineage>
</organism>
<dbReference type="EMBL" id="WTYF01000004">
    <property type="protein sequence ID" value="MXO52305.1"/>
    <property type="molecule type" value="Genomic_DNA"/>
</dbReference>
<name>A0A844Y260_9SPHN</name>
<evidence type="ECO:0000313" key="2">
    <source>
        <dbReference type="Proteomes" id="UP000444185"/>
    </source>
</evidence>
<dbReference type="Gene3D" id="3.40.50.1820">
    <property type="entry name" value="alpha/beta hydrolase"/>
    <property type="match status" value="1"/>
</dbReference>
<comment type="caution">
    <text evidence="1">The sequence shown here is derived from an EMBL/GenBank/DDBJ whole genome shotgun (WGS) entry which is preliminary data.</text>
</comment>
<proteinExistence type="predicted"/>
<gene>
    <name evidence="1" type="ORF">GRI42_13405</name>
</gene>
<accession>A0A844Y260</accession>
<keyword evidence="2" id="KW-1185">Reference proteome</keyword>
<sequence>MALSAFAFTYSKRARFFLFETGHSIISAMADTQKSPLFTIAEVEGEGPVRLYLIHGRRHDFRQWSGNEFGPLREQPVQRIYINIPAANPDFFNDGGLEYCSKFVDWLAKVDQELGPAETRVVAGISYGGLLALHAANHLEFLDSYIAFMPVTDVSRLDTFRFQENSRCSPLSEPPKQSGFITYSVDDTVVGADLLQQLSEMTNSTVLVTDGLGHTTSPEQSNAAVQFLRTKF</sequence>